<comment type="caution">
    <text evidence="1">The sequence shown here is derived from an EMBL/GenBank/DDBJ whole genome shotgun (WGS) entry which is preliminary data.</text>
</comment>
<reference evidence="1 2" key="1">
    <citation type="journal article" date="2019" name="Sci. Rep.">
        <title>Orb-weaving spider Araneus ventricosus genome elucidates the spidroin gene catalogue.</title>
        <authorList>
            <person name="Kono N."/>
            <person name="Nakamura H."/>
            <person name="Ohtoshi R."/>
            <person name="Moran D.A.P."/>
            <person name="Shinohara A."/>
            <person name="Yoshida Y."/>
            <person name="Fujiwara M."/>
            <person name="Mori M."/>
            <person name="Tomita M."/>
            <person name="Arakawa K."/>
        </authorList>
    </citation>
    <scope>NUCLEOTIDE SEQUENCE [LARGE SCALE GENOMIC DNA]</scope>
</reference>
<organism evidence="1 2">
    <name type="scientific">Araneus ventricosus</name>
    <name type="common">Orbweaver spider</name>
    <name type="synonym">Epeira ventricosa</name>
    <dbReference type="NCBI Taxonomy" id="182803"/>
    <lineage>
        <taxon>Eukaryota</taxon>
        <taxon>Metazoa</taxon>
        <taxon>Ecdysozoa</taxon>
        <taxon>Arthropoda</taxon>
        <taxon>Chelicerata</taxon>
        <taxon>Arachnida</taxon>
        <taxon>Araneae</taxon>
        <taxon>Araneomorphae</taxon>
        <taxon>Entelegynae</taxon>
        <taxon>Araneoidea</taxon>
        <taxon>Araneidae</taxon>
        <taxon>Araneus</taxon>
    </lineage>
</organism>
<evidence type="ECO:0000313" key="1">
    <source>
        <dbReference type="EMBL" id="GBM88836.1"/>
    </source>
</evidence>
<protein>
    <submittedName>
        <fullName evidence="1">Uncharacterized protein</fullName>
    </submittedName>
</protein>
<keyword evidence="2" id="KW-1185">Reference proteome</keyword>
<dbReference type="AlphaFoldDB" id="A0A4Y2JIA3"/>
<dbReference type="Proteomes" id="UP000499080">
    <property type="component" value="Unassembled WGS sequence"/>
</dbReference>
<evidence type="ECO:0000313" key="2">
    <source>
        <dbReference type="Proteomes" id="UP000499080"/>
    </source>
</evidence>
<sequence length="339" mass="39081">MYSLIQEPGSTYIAHVSPSSSSSNDITQSIISRLSELPISLEKLEVVGCDGTVTNTEWKNVVIHRLENRVERPLQWSICLLPFNELPFRHFFQHIDDCSIPDIDRNLLSKDQQYLLDISNAITLGPYPEDLANWDLGPLSHSRWLTAANQVLRLYISSSYPSGNLKEMVGFILKSYMPVWFAIEKSKYFTDGPKHVFQAIQTSRYLSDELLQVVDPVIQRNAFFEDTENVLLEMLVDEREHIRELVYRRILKARQTVPKKKTVRDFVPPKINFQASDYIEIINCNSCVVYPPPMLRDLSEDDIKSLINSDTMPIREIQKFPCHTQSVERCVKLVTESSI</sequence>
<dbReference type="PANTHER" id="PTHR46409:SF1">
    <property type="entry name" value="HTH PSQ-TYPE DOMAIN-CONTAINING PROTEIN"/>
    <property type="match status" value="1"/>
</dbReference>
<proteinExistence type="predicted"/>
<name>A0A4Y2JIA3_ARAVE</name>
<dbReference type="PANTHER" id="PTHR46409">
    <property type="entry name" value="HTH PSQ-TYPE DOMAIN-CONTAINING PROTEIN"/>
    <property type="match status" value="1"/>
</dbReference>
<accession>A0A4Y2JIA3</accession>
<gene>
    <name evidence="1" type="ORF">AVEN_121326_1</name>
</gene>
<dbReference type="EMBL" id="BGPR01003494">
    <property type="protein sequence ID" value="GBM88836.1"/>
    <property type="molecule type" value="Genomic_DNA"/>
</dbReference>
<dbReference type="OrthoDB" id="8023395at2759"/>